<gene>
    <name evidence="2" type="ORF">PbB2_01306</name>
</gene>
<dbReference type="AlphaFoldDB" id="A0A2P2E994"/>
<name>A0A2P2E994_9PROT</name>
<protein>
    <recommendedName>
        <fullName evidence="4">DUF465 domain-containing protein</fullName>
    </recommendedName>
</protein>
<dbReference type="InterPro" id="IPR038444">
    <property type="entry name" value="DUF465_sf"/>
</dbReference>
<dbReference type="Pfam" id="PF04325">
    <property type="entry name" value="DUF465"/>
    <property type="match status" value="1"/>
</dbReference>
<reference evidence="2 3" key="1">
    <citation type="journal article" date="2018" name="Genome Announc.">
        <title>Draft Genome Sequence of "Candidatus Phycosocius bacilliformis," an Alphaproteobacterial Ectosymbiont of the Hydrocarbon-Producing Green Alga Botryococcus braunii.</title>
        <authorList>
            <person name="Tanabe Y."/>
            <person name="Yamaguchi H."/>
            <person name="Watanabe M.M."/>
        </authorList>
    </citation>
    <scope>NUCLEOTIDE SEQUENCE [LARGE SCALE GENOMIC DNA]</scope>
    <source>
        <strain evidence="2 3">BOTRYCO-2</strain>
    </source>
</reference>
<feature type="coiled-coil region" evidence="1">
    <location>
        <begin position="28"/>
        <end position="55"/>
    </location>
</feature>
<evidence type="ECO:0000313" key="2">
    <source>
        <dbReference type="EMBL" id="GBF57637.1"/>
    </source>
</evidence>
<organism evidence="2 3">
    <name type="scientific">Candidatus Phycosocius bacilliformis</name>
    <dbReference type="NCBI Taxonomy" id="1445552"/>
    <lineage>
        <taxon>Bacteria</taxon>
        <taxon>Pseudomonadati</taxon>
        <taxon>Pseudomonadota</taxon>
        <taxon>Alphaproteobacteria</taxon>
        <taxon>Caulobacterales</taxon>
        <taxon>Caulobacterales incertae sedis</taxon>
        <taxon>Candidatus Phycosocius</taxon>
    </lineage>
</organism>
<evidence type="ECO:0000256" key="1">
    <source>
        <dbReference type="SAM" id="Coils"/>
    </source>
</evidence>
<dbReference type="EMBL" id="BFBR01000003">
    <property type="protein sequence ID" value="GBF57637.1"/>
    <property type="molecule type" value="Genomic_DNA"/>
</dbReference>
<evidence type="ECO:0000313" key="3">
    <source>
        <dbReference type="Proteomes" id="UP000245086"/>
    </source>
</evidence>
<comment type="caution">
    <text evidence="2">The sequence shown here is derived from an EMBL/GenBank/DDBJ whole genome shotgun (WGS) entry which is preliminary data.</text>
</comment>
<keyword evidence="1" id="KW-0175">Coiled coil</keyword>
<evidence type="ECO:0008006" key="4">
    <source>
        <dbReference type="Google" id="ProtNLM"/>
    </source>
</evidence>
<dbReference type="InterPro" id="IPR007420">
    <property type="entry name" value="DUF465"/>
</dbReference>
<keyword evidence="3" id="KW-1185">Reference proteome</keyword>
<dbReference type="Gene3D" id="6.10.280.50">
    <property type="match status" value="1"/>
</dbReference>
<sequence>MAIEAHIRELSDKHAKLDLAIQNEMKSLASSDAQIAALKRQKLRLKEELESLRKRH</sequence>
<dbReference type="OrthoDB" id="7173992at2"/>
<dbReference type="Proteomes" id="UP000245086">
    <property type="component" value="Unassembled WGS sequence"/>
</dbReference>
<proteinExistence type="predicted"/>
<accession>A0A2P2E994</accession>